<dbReference type="Pfam" id="PF00397">
    <property type="entry name" value="WW"/>
    <property type="match status" value="1"/>
</dbReference>
<evidence type="ECO:0000313" key="4">
    <source>
        <dbReference type="Proteomes" id="UP000515163"/>
    </source>
</evidence>
<dbReference type="SMART" id="SM00456">
    <property type="entry name" value="WW"/>
    <property type="match status" value="2"/>
</dbReference>
<reference evidence="5" key="1">
    <citation type="submission" date="2025-08" db="UniProtKB">
        <authorList>
            <consortium name="RefSeq"/>
        </authorList>
    </citation>
    <scope>IDENTIFICATION</scope>
    <source>
        <tissue evidence="5">Tentacle</tissue>
    </source>
</reference>
<dbReference type="SUPFAM" id="SSF51045">
    <property type="entry name" value="WW domain"/>
    <property type="match status" value="2"/>
</dbReference>
<dbReference type="InterPro" id="IPR001202">
    <property type="entry name" value="WW_dom"/>
</dbReference>
<feature type="domain" description="SARAH" evidence="3">
    <location>
        <begin position="483"/>
        <end position="530"/>
    </location>
</feature>
<dbReference type="InterPro" id="IPR030030">
    <property type="entry name" value="Sav"/>
</dbReference>
<dbReference type="Gene3D" id="2.20.70.10">
    <property type="match status" value="2"/>
</dbReference>
<name>A0A6P8IM72_ACTTE</name>
<dbReference type="InterPro" id="IPR036020">
    <property type="entry name" value="WW_dom_sf"/>
</dbReference>
<accession>A0A6P8IM72</accession>
<dbReference type="GO" id="GO:0035329">
    <property type="term" value="P:hippo signaling"/>
    <property type="evidence" value="ECO:0007669"/>
    <property type="project" value="InterPro"/>
</dbReference>
<evidence type="ECO:0000259" key="3">
    <source>
        <dbReference type="PROSITE" id="PS50951"/>
    </source>
</evidence>
<protein>
    <submittedName>
        <fullName evidence="5">Uncharacterized protein LOC116302713</fullName>
    </submittedName>
</protein>
<dbReference type="GO" id="GO:0006915">
    <property type="term" value="P:apoptotic process"/>
    <property type="evidence" value="ECO:0007669"/>
    <property type="project" value="InterPro"/>
</dbReference>
<dbReference type="PANTHER" id="PTHR47522:SF2">
    <property type="entry name" value="PROTEIN SALVADOR HOMOLOG 1"/>
    <property type="match status" value="1"/>
</dbReference>
<dbReference type="GO" id="GO:0060090">
    <property type="term" value="F:molecular adaptor activity"/>
    <property type="evidence" value="ECO:0007669"/>
    <property type="project" value="InterPro"/>
</dbReference>
<sequence>MPFRLLKRKEKAKNPKERLIHGKYTKREDTTKILQEKLKKSSSSPNLPFECDVSREVLSKSQISDYWKEQDTTDENAGILMLGAGHAANTDEYSPPYQRDISSMVDTPERSAVNLEITDSIQNMNLNTEYCENCCNNQSIPEPNIQDRIYRHPPPYQNLMQQEKRAKPSLDKYRHPPPYRETVQLHDDINSLYSERISPAERTEIINRLMSFQTAEYTPQHYSQSQPCLPTTCINKGIKVDKETMTDMCPDNNNLDTFITNMAVCGNVNYAGLYNSHATIMSDSYVYTCSHGIPFQEDSTVSQCYQEDASVAPGNLYSNSGNASLVSSSQQFYRSCVSTDSDDQDQASGYLELDHILPPGWEAAVTPDGRKYFIDHHTKTTDWKHPIHKEELPEGWERAESQEYGVYYVNCQSNIAQCEHPLQSQYIQRYKQPQHVGQQPEQNQVYDEVRQEPIEHISKVSFGGEIPQWLMTYAQASPEYDCFLKWELFRYSELDCWQTMLKRLYKKEVEQIVMRYEEYSQALQREIERRQQQQKRLSSQALADMDRESDV</sequence>
<dbReference type="RefSeq" id="XP_031567934.1">
    <property type="nucleotide sequence ID" value="XM_031712074.1"/>
</dbReference>
<dbReference type="PANTHER" id="PTHR47522">
    <property type="entry name" value="SALVADOR FAMILY WW DOMAIN-CONTAINING PROTEIN 1"/>
    <property type="match status" value="1"/>
</dbReference>
<dbReference type="PROSITE" id="PS50951">
    <property type="entry name" value="SARAH"/>
    <property type="match status" value="1"/>
</dbReference>
<dbReference type="KEGG" id="aten:116302713"/>
<dbReference type="InterPro" id="IPR011524">
    <property type="entry name" value="SARAH_dom"/>
</dbReference>
<evidence type="ECO:0000313" key="5">
    <source>
        <dbReference type="RefSeq" id="XP_031567934.1"/>
    </source>
</evidence>
<dbReference type="InParanoid" id="A0A6P8IM72"/>
<gene>
    <name evidence="5" type="primary">LOC116302713</name>
</gene>
<dbReference type="GO" id="GO:0005829">
    <property type="term" value="C:cytosol"/>
    <property type="evidence" value="ECO:0007669"/>
    <property type="project" value="TreeGrafter"/>
</dbReference>
<dbReference type="PROSITE" id="PS50020">
    <property type="entry name" value="WW_DOMAIN_2"/>
    <property type="match status" value="2"/>
</dbReference>
<dbReference type="GO" id="GO:0043065">
    <property type="term" value="P:positive regulation of apoptotic process"/>
    <property type="evidence" value="ECO:0007669"/>
    <property type="project" value="TreeGrafter"/>
</dbReference>
<dbReference type="Proteomes" id="UP000515163">
    <property type="component" value="Unplaced"/>
</dbReference>
<organism evidence="4 5">
    <name type="scientific">Actinia tenebrosa</name>
    <name type="common">Australian red waratah sea anemone</name>
    <dbReference type="NCBI Taxonomy" id="6105"/>
    <lineage>
        <taxon>Eukaryota</taxon>
        <taxon>Metazoa</taxon>
        <taxon>Cnidaria</taxon>
        <taxon>Anthozoa</taxon>
        <taxon>Hexacorallia</taxon>
        <taxon>Actiniaria</taxon>
        <taxon>Actiniidae</taxon>
        <taxon>Actinia</taxon>
    </lineage>
</organism>
<feature type="domain" description="WW" evidence="2">
    <location>
        <begin position="355"/>
        <end position="388"/>
    </location>
</feature>
<dbReference type="OrthoDB" id="5339429at2759"/>
<dbReference type="GeneID" id="116302713"/>
<keyword evidence="4" id="KW-1185">Reference proteome</keyword>
<dbReference type="GO" id="GO:0008285">
    <property type="term" value="P:negative regulation of cell population proliferation"/>
    <property type="evidence" value="ECO:0007669"/>
    <property type="project" value="TreeGrafter"/>
</dbReference>
<proteinExistence type="predicted"/>
<evidence type="ECO:0000256" key="1">
    <source>
        <dbReference type="SAM" id="Coils"/>
    </source>
</evidence>
<dbReference type="CDD" id="cd00201">
    <property type="entry name" value="WW"/>
    <property type="match status" value="2"/>
</dbReference>
<evidence type="ECO:0000259" key="2">
    <source>
        <dbReference type="PROSITE" id="PS50020"/>
    </source>
</evidence>
<dbReference type="AlphaFoldDB" id="A0A6P8IM72"/>
<feature type="domain" description="WW" evidence="2">
    <location>
        <begin position="390"/>
        <end position="423"/>
    </location>
</feature>
<keyword evidence="1" id="KW-0175">Coiled coil</keyword>
<feature type="coiled-coil region" evidence="1">
    <location>
        <begin position="506"/>
        <end position="540"/>
    </location>
</feature>
<dbReference type="CDD" id="cd21433">
    <property type="entry name" value="SARAH_Sav"/>
    <property type="match status" value="1"/>
</dbReference>